<reference evidence="1 2" key="1">
    <citation type="submission" date="2014-08" db="EMBL/GenBank/DDBJ databases">
        <title>Comparative genomics of the Paenibacillus odorifer group.</title>
        <authorList>
            <person name="den Bakker H.C."/>
            <person name="Tsai Y.-C."/>
            <person name="Martin N."/>
            <person name="Korlach J."/>
            <person name="Wiedmann M."/>
        </authorList>
    </citation>
    <scope>NUCLEOTIDE SEQUENCE [LARGE SCALE GENOMIC DNA]</scope>
    <source>
        <strain evidence="1 2">DSM 1735</strain>
    </source>
</reference>
<organism evidence="1 2">
    <name type="scientific">Paenibacillus durus</name>
    <name type="common">Paenibacillus azotofixans</name>
    <dbReference type="NCBI Taxonomy" id="44251"/>
    <lineage>
        <taxon>Bacteria</taxon>
        <taxon>Bacillati</taxon>
        <taxon>Bacillota</taxon>
        <taxon>Bacilli</taxon>
        <taxon>Bacillales</taxon>
        <taxon>Paenibacillaceae</taxon>
        <taxon>Paenibacillus</taxon>
    </lineage>
</organism>
<sequence length="71" mass="8298">MQPTERLFGIMFRTILQLEWNLVMEQSKLLVDEFIIIVAGFQKPLHHIIVLMNGHLRILRQELTGVKVSIT</sequence>
<evidence type="ECO:0000313" key="1">
    <source>
        <dbReference type="EMBL" id="AIQ14212.1"/>
    </source>
</evidence>
<accession>A0A089HSY9</accession>
<protein>
    <submittedName>
        <fullName evidence="1">Uncharacterized protein</fullName>
    </submittedName>
</protein>
<dbReference type="KEGG" id="pdu:PDUR_21575"/>
<evidence type="ECO:0000313" key="2">
    <source>
        <dbReference type="Proteomes" id="UP000029409"/>
    </source>
</evidence>
<gene>
    <name evidence="1" type="ORF">PDUR_21575</name>
</gene>
<dbReference type="EMBL" id="CP009288">
    <property type="protein sequence ID" value="AIQ14212.1"/>
    <property type="molecule type" value="Genomic_DNA"/>
</dbReference>
<dbReference type="Proteomes" id="UP000029409">
    <property type="component" value="Chromosome"/>
</dbReference>
<name>A0A089HSY9_PAEDU</name>
<keyword evidence="2" id="KW-1185">Reference proteome</keyword>
<proteinExistence type="predicted"/>
<dbReference type="AlphaFoldDB" id="A0A089HSY9"/>